<proteinExistence type="predicted"/>
<organism evidence="1 2">
    <name type="scientific">Vibrio parahaemolyticus</name>
    <dbReference type="NCBI Taxonomy" id="670"/>
    <lineage>
        <taxon>Bacteria</taxon>
        <taxon>Pseudomonadati</taxon>
        <taxon>Pseudomonadota</taxon>
        <taxon>Gammaproteobacteria</taxon>
        <taxon>Vibrionales</taxon>
        <taxon>Vibrionaceae</taxon>
        <taxon>Vibrio</taxon>
    </lineage>
</organism>
<name>A0A7Y0SCN3_VIBPH</name>
<dbReference type="Gene3D" id="3.90.1570.30">
    <property type="match status" value="1"/>
</dbReference>
<gene>
    <name evidence="1" type="ORF">HKB21_33470</name>
</gene>
<evidence type="ECO:0000313" key="2">
    <source>
        <dbReference type="Proteomes" id="UP000555836"/>
    </source>
</evidence>
<sequence length="58" mass="6569">MKCICTELANRMESTINKSKLSETDIITKFILPAIKGAGWDDMSQIRQEVKLRDGKVI</sequence>
<comment type="caution">
    <text evidence="1">The sequence shown here is derived from an EMBL/GenBank/DDBJ whole genome shotgun (WGS) entry which is preliminary data.</text>
</comment>
<protein>
    <submittedName>
        <fullName evidence="1">Uncharacterized protein</fullName>
    </submittedName>
</protein>
<feature type="non-terminal residue" evidence="1">
    <location>
        <position position="58"/>
    </location>
</feature>
<reference evidence="1 2" key="1">
    <citation type="submission" date="2020-04" db="EMBL/GenBank/DDBJ databases">
        <title>Whole-genome sequencing of Vibrio spp. from China reveals different genetic environments of blaCTX-M-14 among diverse lineages.</title>
        <authorList>
            <person name="Zheng Z."/>
            <person name="Ye L."/>
            <person name="Chen S."/>
        </authorList>
    </citation>
    <scope>NUCLEOTIDE SEQUENCE [LARGE SCALE GENOMIC DNA]</scope>
    <source>
        <strain evidence="1 2">Vb0574</strain>
    </source>
</reference>
<dbReference type="AlphaFoldDB" id="A0A7Y0SCN3"/>
<accession>A0A7Y0SCN3</accession>
<dbReference type="Proteomes" id="UP000555836">
    <property type="component" value="Unassembled WGS sequence"/>
</dbReference>
<evidence type="ECO:0000313" key="1">
    <source>
        <dbReference type="EMBL" id="NMU30525.1"/>
    </source>
</evidence>
<dbReference type="EMBL" id="JABCLD010002511">
    <property type="protein sequence ID" value="NMU30525.1"/>
    <property type="molecule type" value="Genomic_DNA"/>
</dbReference>